<evidence type="ECO:0000256" key="6">
    <source>
        <dbReference type="ARBA" id="ARBA00023054"/>
    </source>
</evidence>
<dbReference type="STRING" id="2082308.A0A2K1QHY7"/>
<dbReference type="GO" id="GO:0030686">
    <property type="term" value="C:90S preribosome"/>
    <property type="evidence" value="ECO:0007669"/>
    <property type="project" value="TreeGrafter"/>
</dbReference>
<accession>A0A2K1QHY7</accession>
<proteinExistence type="inferred from homology"/>
<dbReference type="AlphaFoldDB" id="A0A2K1QHY7"/>
<evidence type="ECO:0000256" key="1">
    <source>
        <dbReference type="ARBA" id="ARBA00004604"/>
    </source>
</evidence>
<comment type="similarity">
    <text evidence="2 10">Belongs to the RRP36 family.</text>
</comment>
<evidence type="ECO:0000256" key="3">
    <source>
        <dbReference type="ARBA" id="ARBA00011167"/>
    </source>
</evidence>
<feature type="compositionally biased region" description="Basic and acidic residues" evidence="11">
    <location>
        <begin position="1"/>
        <end position="24"/>
    </location>
</feature>
<feature type="compositionally biased region" description="Basic and acidic residues" evidence="11">
    <location>
        <begin position="281"/>
        <end position="300"/>
    </location>
</feature>
<dbReference type="InParanoid" id="A0A2K1QHY7"/>
<feature type="compositionally biased region" description="Basic and acidic residues" evidence="11">
    <location>
        <begin position="108"/>
        <end position="133"/>
    </location>
</feature>
<evidence type="ECO:0000256" key="11">
    <source>
        <dbReference type="SAM" id="MobiDB-lite"/>
    </source>
</evidence>
<keyword evidence="4 10" id="KW-0690">Ribosome biogenesis</keyword>
<dbReference type="GO" id="GO:0005730">
    <property type="term" value="C:nucleolus"/>
    <property type="evidence" value="ECO:0007669"/>
    <property type="project" value="UniProtKB-SubCell"/>
</dbReference>
<dbReference type="Proteomes" id="UP000243797">
    <property type="component" value="Unassembled WGS sequence"/>
</dbReference>
<gene>
    <name evidence="12" type="ORF">CAC42_3816</name>
</gene>
<evidence type="ECO:0000313" key="12">
    <source>
        <dbReference type="EMBL" id="PNS14530.1"/>
    </source>
</evidence>
<feature type="compositionally biased region" description="Acidic residues" evidence="11">
    <location>
        <begin position="25"/>
        <end position="38"/>
    </location>
</feature>
<keyword evidence="7 10" id="KW-0539">Nucleus</keyword>
<dbReference type="PANTHER" id="PTHR21738:SF0">
    <property type="entry name" value="RIBOSOMAL RNA PROCESSING PROTEIN 36 HOMOLOG"/>
    <property type="match status" value="1"/>
</dbReference>
<name>A0A2K1QHY7_9PEZI</name>
<keyword evidence="5 10" id="KW-0698">rRNA processing</keyword>
<comment type="subcellular location">
    <subcellularLocation>
        <location evidence="1 10">Nucleus</location>
        <location evidence="1 10">Nucleolus</location>
    </subcellularLocation>
</comment>
<feature type="compositionally biased region" description="Basic and acidic residues" evidence="11">
    <location>
        <begin position="141"/>
        <end position="157"/>
    </location>
</feature>
<comment type="caution">
    <text evidence="12">The sequence shown here is derived from an EMBL/GenBank/DDBJ whole genome shotgun (WGS) entry which is preliminary data.</text>
</comment>
<dbReference type="PANTHER" id="PTHR21738">
    <property type="entry name" value="RIBOSOMAL RNA PROCESSING PROTEIN 36 HOMOLOG"/>
    <property type="match status" value="1"/>
</dbReference>
<dbReference type="Pfam" id="PF06102">
    <property type="entry name" value="RRP36"/>
    <property type="match status" value="1"/>
</dbReference>
<evidence type="ECO:0000256" key="4">
    <source>
        <dbReference type="ARBA" id="ARBA00022517"/>
    </source>
</evidence>
<evidence type="ECO:0000256" key="8">
    <source>
        <dbReference type="ARBA" id="ARBA00023274"/>
    </source>
</evidence>
<evidence type="ECO:0000256" key="5">
    <source>
        <dbReference type="ARBA" id="ARBA00022552"/>
    </source>
</evidence>
<evidence type="ECO:0000313" key="13">
    <source>
        <dbReference type="Proteomes" id="UP000243797"/>
    </source>
</evidence>
<comment type="function">
    <text evidence="9 10">Component of the 90S pre-ribosome involved in the maturation of rRNAs. Required for early cleavages of the pre-RNAs in the 40S ribosomal subunit maturation pathway.</text>
</comment>
<sequence length="359" mass="40606">MPGPKKFDRVLSPKAEDLIDRDSEAGEASDVDGFDEDGSSPSILDTGEGGDVMSSEDGEEDGESVASAQDAPPEDALKSISFGTLAKAQDSLPPSRKRKRGSDSAPEQEAKLDALRARLNEIKQSRTAEAKQDSKKKRKSEKAAKKTSSKDSKRAQNDEEDPGDDESDANDSDNESDGDDGGRRKSRSSKHAPASQSSKYQVTRKREVIDAPKRRTRDPRFALPGRVDNDHVDRAYSFLHDYEDKEMGELRVAIKKTKDEDEKEKLRRHLMSMENRKKSRIEKERQQGVIREHRKQEKQAIQEGKQPFYLKRSDVKKQALVNKFEGMKAKEREKAIDRRRKKEAQKEKRNMPAPRRITG</sequence>
<reference evidence="12 13" key="1">
    <citation type="submission" date="2017-06" db="EMBL/GenBank/DDBJ databases">
        <title>Draft genome sequence of a variant of Elsinoe murrayae.</title>
        <authorList>
            <person name="Cheng Q."/>
        </authorList>
    </citation>
    <scope>NUCLEOTIDE SEQUENCE [LARGE SCALE GENOMIC DNA]</scope>
    <source>
        <strain evidence="12 13">CQ-2017a</strain>
    </source>
</reference>
<evidence type="ECO:0000256" key="9">
    <source>
        <dbReference type="ARBA" id="ARBA00025053"/>
    </source>
</evidence>
<keyword evidence="6" id="KW-0175">Coiled coil</keyword>
<feature type="compositionally biased region" description="Basic and acidic residues" evidence="11">
    <location>
        <begin position="204"/>
        <end position="213"/>
    </location>
</feature>
<feature type="region of interest" description="Disordered" evidence="11">
    <location>
        <begin position="271"/>
        <end position="305"/>
    </location>
</feature>
<comment type="subunit">
    <text evidence="3 10">Associates with 90S and pre-40S pre-ribosomal particles.</text>
</comment>
<feature type="region of interest" description="Disordered" evidence="11">
    <location>
        <begin position="331"/>
        <end position="359"/>
    </location>
</feature>
<evidence type="ECO:0000256" key="7">
    <source>
        <dbReference type="ARBA" id="ARBA00023242"/>
    </source>
</evidence>
<keyword evidence="13" id="KW-1185">Reference proteome</keyword>
<protein>
    <recommendedName>
        <fullName evidence="10">rRNA biogenesis protein RRP36</fullName>
    </recommendedName>
</protein>
<dbReference type="EMBL" id="NKHZ01000086">
    <property type="protein sequence ID" value="PNS14530.1"/>
    <property type="molecule type" value="Genomic_DNA"/>
</dbReference>
<feature type="compositionally biased region" description="Acidic residues" evidence="11">
    <location>
        <begin position="158"/>
        <end position="179"/>
    </location>
</feature>
<feature type="region of interest" description="Disordered" evidence="11">
    <location>
        <begin position="1"/>
        <end position="227"/>
    </location>
</feature>
<dbReference type="GO" id="GO:0000462">
    <property type="term" value="P:maturation of SSU-rRNA from tricistronic rRNA transcript (SSU-rRNA, 5.8S rRNA, LSU-rRNA)"/>
    <property type="evidence" value="ECO:0007669"/>
    <property type="project" value="TreeGrafter"/>
</dbReference>
<keyword evidence="8 10" id="KW-0687">Ribonucleoprotein</keyword>
<feature type="compositionally biased region" description="Acidic residues" evidence="11">
    <location>
        <begin position="54"/>
        <end position="63"/>
    </location>
</feature>
<dbReference type="OrthoDB" id="448446at2759"/>
<dbReference type="InterPro" id="IPR009292">
    <property type="entry name" value="RRP36"/>
</dbReference>
<organism evidence="12 13">
    <name type="scientific">Sphaceloma murrayae</name>
    <dbReference type="NCBI Taxonomy" id="2082308"/>
    <lineage>
        <taxon>Eukaryota</taxon>
        <taxon>Fungi</taxon>
        <taxon>Dikarya</taxon>
        <taxon>Ascomycota</taxon>
        <taxon>Pezizomycotina</taxon>
        <taxon>Dothideomycetes</taxon>
        <taxon>Dothideomycetidae</taxon>
        <taxon>Myriangiales</taxon>
        <taxon>Elsinoaceae</taxon>
        <taxon>Sphaceloma</taxon>
    </lineage>
</organism>
<evidence type="ECO:0000256" key="2">
    <source>
        <dbReference type="ARBA" id="ARBA00009418"/>
    </source>
</evidence>
<evidence type="ECO:0000256" key="10">
    <source>
        <dbReference type="RuleBase" id="RU368027"/>
    </source>
</evidence>